<dbReference type="Gene3D" id="3.30.479.30">
    <property type="entry name" value="Band 7 domain"/>
    <property type="match status" value="1"/>
</dbReference>
<evidence type="ECO:0000259" key="11">
    <source>
        <dbReference type="Pfam" id="PF11978"/>
    </source>
</evidence>
<dbReference type="Gene3D" id="6.10.250.720">
    <property type="match status" value="1"/>
</dbReference>
<dbReference type="Gene3D" id="2.30.30.620">
    <property type="match status" value="1"/>
</dbReference>
<evidence type="ECO:0000256" key="5">
    <source>
        <dbReference type="ARBA" id="ARBA00023242"/>
    </source>
</evidence>
<dbReference type="InterPro" id="IPR041136">
    <property type="entry name" value="Vault_4"/>
</dbReference>
<comment type="subcellular location">
    <subcellularLocation>
        <location evidence="2 7">Cytoplasm</location>
    </subcellularLocation>
    <subcellularLocation>
        <location evidence="1">Nucleus</location>
    </subcellularLocation>
</comment>
<feature type="domain" description="Major vault protein repeat" evidence="10">
    <location>
        <begin position="171"/>
        <end position="211"/>
    </location>
</feature>
<dbReference type="Gene3D" id="2.30.30.570">
    <property type="match status" value="2"/>
</dbReference>
<dbReference type="GO" id="GO:1990904">
    <property type="term" value="C:ribonucleoprotein complex"/>
    <property type="evidence" value="ECO:0007669"/>
    <property type="project" value="UniProtKB-UniRule"/>
</dbReference>
<evidence type="ECO:0000256" key="4">
    <source>
        <dbReference type="ARBA" id="ARBA00022737"/>
    </source>
</evidence>
<dbReference type="PROSITE" id="PS51224">
    <property type="entry name" value="MVP"/>
    <property type="match status" value="4"/>
</dbReference>
<dbReference type="Gene3D" id="6.20.380.10">
    <property type="match status" value="1"/>
</dbReference>
<evidence type="ECO:0000259" key="10">
    <source>
        <dbReference type="Pfam" id="PF01505"/>
    </source>
</evidence>
<dbReference type="GO" id="GO:0005634">
    <property type="term" value="C:nucleus"/>
    <property type="evidence" value="ECO:0007669"/>
    <property type="project" value="UniProtKB-SubCell"/>
</dbReference>
<evidence type="ECO:0000313" key="15">
    <source>
        <dbReference type="EMBL" id="CAE0628184.1"/>
    </source>
</evidence>
<evidence type="ECO:0000256" key="8">
    <source>
        <dbReference type="SAM" id="Coils"/>
    </source>
</evidence>
<dbReference type="InterPro" id="IPR040989">
    <property type="entry name" value="Vault_3"/>
</dbReference>
<dbReference type="InterPro" id="IPR002499">
    <property type="entry name" value="Vault_N"/>
</dbReference>
<accession>A0A6V2YLE5</accession>
<dbReference type="InterPro" id="IPR041134">
    <property type="entry name" value="Vault_2"/>
</dbReference>
<evidence type="ECO:0000256" key="3">
    <source>
        <dbReference type="ARBA" id="ARBA00022490"/>
    </source>
</evidence>
<dbReference type="Pfam" id="PF11978">
    <property type="entry name" value="MVP_shoulder"/>
    <property type="match status" value="1"/>
</dbReference>
<feature type="region of interest" description="Disordered" evidence="9">
    <location>
        <begin position="347"/>
        <end position="381"/>
    </location>
</feature>
<feature type="coiled-coil region" evidence="8">
    <location>
        <begin position="765"/>
        <end position="823"/>
    </location>
</feature>
<dbReference type="GO" id="GO:0005737">
    <property type="term" value="C:cytoplasm"/>
    <property type="evidence" value="ECO:0007669"/>
    <property type="project" value="UniProtKB-SubCell"/>
</dbReference>
<sequence length="883" mass="96974">MAGVVSIAPFYYIHVLDNNTNVARVIAGPIRFTPNESEKVIEGPVEMVKVPPRCYVEILNPHVRKADGTPEEDDYGQVKLSHGDTEFRLHDDFPEPFPLYPGEKQNGVVEFLTVVEKNNAIRLRASRNFTDTNAAGEVFERQAGDEWLFEGPGTYIPRVEVEQVEAVTALVVSEGQALQLRARRATVDQSGVARKAGAEWLVRAPGAYLPGVDEQLVRACAAHVITRDRALHLRAKRAFMDCYKIPRKAGEEWLVTLEETDSHIIDVDEELVGSVEATTLTNQQYAVVLNPVVKGKQLLGAKQLRHGPASFFLSPGEELEDGIQEVVVLADDEALLLQAVEEFEEEVVGDGAATAPPPPPDGEEEGAGEAKRAEGGTGKVLRRPGDRWMVYGPRDYVPPVSVEVVETRKAIPLDLIEGIYVRDARSGQVRAVVGETYMLKPTEELWEKELPPEVERLLAKQRLGQNFVPPAAAAAGEMNLFTPDPEEAPARDKTRVVTFRAAENSAVQVYDYKQKAARVVFGPDLILLMPDEQFSVLSLSGDKPKRPNVITSLCLNLGPDFMTDVIAVETSDHARLRLKLSYNWHFDVGREDPDREKIFSVRDFTGDACKTIASRVRGAVAMETFDNFHKHSARVIRVSVFGEDEMGKIKGNLVFCANSLVITNVDIQSVEPVEEDTRLSLQKSVQMAIEITTKSQEARARHDAHREEEEAKGLLQQQKLKNEAQAEESRKRLLALRAESAAIETSGQAQAEAKARAQAAGIEGEAAVERARLRAEARAVEAERRLAEAREARADEAAHLERMNRLEVEKARALGEIEEEQFRGRVAALGAGTIAAIARAGPQAQAELLGGLGLSGFMITDGKNPINLFNTAQGMIANGAGGM</sequence>
<dbReference type="Gene3D" id="2.30.30.560">
    <property type="match status" value="2"/>
</dbReference>
<protein>
    <recommendedName>
        <fullName evidence="16">Major vault protein</fullName>
    </recommendedName>
</protein>
<evidence type="ECO:0000256" key="2">
    <source>
        <dbReference type="ARBA" id="ARBA00004496"/>
    </source>
</evidence>
<dbReference type="AlphaFoldDB" id="A0A6V2YLE5"/>
<evidence type="ECO:0000256" key="9">
    <source>
        <dbReference type="SAM" id="MobiDB-lite"/>
    </source>
</evidence>
<dbReference type="InterPro" id="IPR043023">
    <property type="entry name" value="MVP_rep_sf"/>
</dbReference>
<evidence type="ECO:0000259" key="14">
    <source>
        <dbReference type="Pfam" id="PF17796"/>
    </source>
</evidence>
<feature type="repeat" description="MVP" evidence="7">
    <location>
        <begin position="331"/>
        <end position="414"/>
    </location>
</feature>
<dbReference type="FunFam" id="3.30.479.30:FF:000010">
    <property type="entry name" value="major vault protein-like"/>
    <property type="match status" value="1"/>
</dbReference>
<dbReference type="FunFam" id="2.30.30.560:FF:000001">
    <property type="entry name" value="major vault protein-like"/>
    <property type="match status" value="1"/>
</dbReference>
<keyword evidence="4" id="KW-0677">Repeat</keyword>
<keyword evidence="3 7" id="KW-0963">Cytoplasm</keyword>
<evidence type="ECO:0000259" key="12">
    <source>
        <dbReference type="Pfam" id="PF17794"/>
    </source>
</evidence>
<dbReference type="InterPro" id="IPR041139">
    <property type="entry name" value="MVP_rep_dom"/>
</dbReference>
<keyword evidence="5" id="KW-0539">Nucleus</keyword>
<dbReference type="InterPro" id="IPR021870">
    <property type="entry name" value="MVP_shoulder"/>
</dbReference>
<feature type="domain" description="Major vault protein shoulder" evidence="11">
    <location>
        <begin position="558"/>
        <end position="674"/>
    </location>
</feature>
<evidence type="ECO:0000259" key="13">
    <source>
        <dbReference type="Pfam" id="PF17795"/>
    </source>
</evidence>
<proteinExistence type="predicted"/>
<reference evidence="15" key="1">
    <citation type="submission" date="2021-01" db="EMBL/GenBank/DDBJ databases">
        <authorList>
            <person name="Corre E."/>
            <person name="Pelletier E."/>
            <person name="Niang G."/>
            <person name="Scheremetjew M."/>
            <person name="Finn R."/>
            <person name="Kale V."/>
            <person name="Holt S."/>
            <person name="Cochrane G."/>
            <person name="Meng A."/>
            <person name="Brown T."/>
            <person name="Cohen L."/>
        </authorList>
    </citation>
    <scope>NUCLEOTIDE SEQUENCE</scope>
    <source>
        <strain evidence="15">CCMP3107</strain>
    </source>
</reference>
<dbReference type="PANTHER" id="PTHR14165:SF3">
    <property type="entry name" value="MAJOR VAULT PROTEIN"/>
    <property type="match status" value="1"/>
</dbReference>
<dbReference type="CDD" id="cd08825">
    <property type="entry name" value="MVP_shoulder"/>
    <property type="match status" value="1"/>
</dbReference>
<dbReference type="EMBL" id="HBIU01014763">
    <property type="protein sequence ID" value="CAE0628184.1"/>
    <property type="molecule type" value="Transcribed_RNA"/>
</dbReference>
<dbReference type="Pfam" id="PF17795">
    <property type="entry name" value="Vault_3"/>
    <property type="match status" value="1"/>
</dbReference>
<dbReference type="FunFam" id="2.30.30.570:FF:000001">
    <property type="entry name" value="major vault protein-like"/>
    <property type="match status" value="1"/>
</dbReference>
<dbReference type="InterPro" id="IPR039059">
    <property type="entry name" value="MVP"/>
</dbReference>
<dbReference type="InterPro" id="IPR036013">
    <property type="entry name" value="Band_7/SPFH_dom_sf"/>
</dbReference>
<feature type="domain" description="Major vault protein repeat" evidence="12">
    <location>
        <begin position="47"/>
        <end position="106"/>
    </location>
</feature>
<feature type="repeat" description="MVP" evidence="7">
    <location>
        <begin position="174"/>
        <end position="226"/>
    </location>
</feature>
<keyword evidence="6 7" id="KW-0687">Ribonucleoprotein</keyword>
<feature type="compositionally biased region" description="Basic and acidic residues" evidence="9">
    <location>
        <begin position="696"/>
        <end position="712"/>
    </location>
</feature>
<evidence type="ECO:0000256" key="6">
    <source>
        <dbReference type="ARBA" id="ARBA00023274"/>
    </source>
</evidence>
<feature type="domain" description="Major vault protein repeat" evidence="13">
    <location>
        <begin position="496"/>
        <end position="557"/>
    </location>
</feature>
<dbReference type="PANTHER" id="PTHR14165">
    <property type="entry name" value="MAJOR VAULT PROTEIN"/>
    <property type="match status" value="1"/>
</dbReference>
<feature type="domain" description="Major vault protein repeat" evidence="10">
    <location>
        <begin position="113"/>
        <end position="158"/>
    </location>
</feature>
<dbReference type="Gene3D" id="2.30.30.550">
    <property type="entry name" value="Major Vault Protein repeat"/>
    <property type="match status" value="4"/>
</dbReference>
<keyword evidence="8" id="KW-0175">Coiled coil</keyword>
<feature type="domain" description="Major vault protein repeat" evidence="10">
    <location>
        <begin position="223"/>
        <end position="260"/>
    </location>
</feature>
<evidence type="ECO:0008006" key="16">
    <source>
        <dbReference type="Google" id="ProtNLM"/>
    </source>
</evidence>
<feature type="repeat" description="MVP" evidence="7">
    <location>
        <begin position="227"/>
        <end position="281"/>
    </location>
</feature>
<dbReference type="Pfam" id="PF01505">
    <property type="entry name" value="Vault"/>
    <property type="match status" value="4"/>
</dbReference>
<name>A0A6V2YLE5_HETAK</name>
<organism evidence="15">
    <name type="scientific">Heterosigma akashiwo</name>
    <name type="common">Chromophytic alga</name>
    <name type="synonym">Heterosigma carterae</name>
    <dbReference type="NCBI Taxonomy" id="2829"/>
    <lineage>
        <taxon>Eukaryota</taxon>
        <taxon>Sar</taxon>
        <taxon>Stramenopiles</taxon>
        <taxon>Ochrophyta</taxon>
        <taxon>Raphidophyceae</taxon>
        <taxon>Chattonellales</taxon>
        <taxon>Chattonellaceae</taxon>
        <taxon>Heterosigma</taxon>
    </lineage>
</organism>
<feature type="domain" description="Major vault protein repeat" evidence="14">
    <location>
        <begin position="410"/>
        <end position="460"/>
    </location>
</feature>
<feature type="domain" description="Major vault protein repeat" evidence="10">
    <location>
        <begin position="328"/>
        <end position="399"/>
    </location>
</feature>
<evidence type="ECO:0000256" key="1">
    <source>
        <dbReference type="ARBA" id="ARBA00004123"/>
    </source>
</evidence>
<evidence type="ECO:0000256" key="7">
    <source>
        <dbReference type="PROSITE-ProRule" id="PRU00571"/>
    </source>
</evidence>
<feature type="region of interest" description="Disordered" evidence="9">
    <location>
        <begin position="694"/>
        <end position="722"/>
    </location>
</feature>
<dbReference type="FunFam" id="2.30.30.550:FF:000001">
    <property type="entry name" value="major vault protein-like"/>
    <property type="match status" value="3"/>
</dbReference>
<gene>
    <name evidence="15" type="ORF">HAKA00212_LOCUS6864</name>
</gene>
<dbReference type="Pfam" id="PF17796">
    <property type="entry name" value="Vault_4"/>
    <property type="match status" value="1"/>
</dbReference>
<dbReference type="Pfam" id="PF17794">
    <property type="entry name" value="Vault_2"/>
    <property type="match status" value="1"/>
</dbReference>
<dbReference type="InterPro" id="IPR043179">
    <property type="entry name" value="Vault_2_sf"/>
</dbReference>
<feature type="repeat" description="MVP" evidence="7">
    <location>
        <begin position="117"/>
        <end position="173"/>
    </location>
</feature>